<dbReference type="Gene3D" id="3.30.460.10">
    <property type="entry name" value="Beta Polymerase, domain 2"/>
    <property type="match status" value="1"/>
</dbReference>
<dbReference type="InterPro" id="IPR043519">
    <property type="entry name" value="NT_sf"/>
</dbReference>
<reference evidence="2 3" key="1">
    <citation type="submission" date="2019-12" db="EMBL/GenBank/DDBJ databases">
        <authorList>
            <person name="Wolfe R."/>
            <person name="Danczak R."/>
            <person name="Wilkins M."/>
        </authorList>
    </citation>
    <scope>NUCLEOTIDE SEQUENCE [LARGE SCALE GENOMIC DNA]</scope>
    <source>
        <strain evidence="2">X2_MaxBin.013</strain>
    </source>
</reference>
<name>A0A833L297_UNCSA</name>
<feature type="domain" description="Polymerase beta nucleotidyltransferase" evidence="1">
    <location>
        <begin position="15"/>
        <end position="107"/>
    </location>
</feature>
<dbReference type="AlphaFoldDB" id="A0A833L297"/>
<dbReference type="InterPro" id="IPR041633">
    <property type="entry name" value="Polbeta"/>
</dbReference>
<evidence type="ECO:0000313" key="3">
    <source>
        <dbReference type="Proteomes" id="UP000488506"/>
    </source>
</evidence>
<evidence type="ECO:0000313" key="2">
    <source>
        <dbReference type="EMBL" id="KAF0135131.1"/>
    </source>
</evidence>
<protein>
    <submittedName>
        <fullName evidence="2">DNA polymerase beta-like region</fullName>
    </submittedName>
</protein>
<comment type="caution">
    <text evidence="2">The sequence shown here is derived from an EMBL/GenBank/DDBJ whole genome shotgun (WGS) entry which is preliminary data.</text>
</comment>
<organism evidence="2 3">
    <name type="scientific">Candidatus Saganbacteria bacterium</name>
    <dbReference type="NCBI Taxonomy" id="2575572"/>
    <lineage>
        <taxon>Bacteria</taxon>
        <taxon>Bacillati</taxon>
        <taxon>Saganbacteria</taxon>
    </lineage>
</organism>
<evidence type="ECO:0000259" key="1">
    <source>
        <dbReference type="Pfam" id="PF18765"/>
    </source>
</evidence>
<dbReference type="PANTHER" id="PTHR43449:SF1">
    <property type="entry name" value="POLYMERASE BETA NUCLEOTIDYLTRANSFERASE DOMAIN-CONTAINING PROTEIN"/>
    <property type="match status" value="1"/>
</dbReference>
<dbReference type="Proteomes" id="UP000488506">
    <property type="component" value="Unassembled WGS sequence"/>
</dbReference>
<sequence length="107" mass="12132">MPKRDDIKKLISQYIKSISQKIPINKVILFGSYATGNPNKYSDIDLAVISSKFSEKTHLKDLKLLWTEAAKINSKIEPLPFSTEETKNTDSRSFLGNILKNGKVVYK</sequence>
<dbReference type="Pfam" id="PF18765">
    <property type="entry name" value="Polbeta"/>
    <property type="match status" value="1"/>
</dbReference>
<accession>A0A833L297</accession>
<gene>
    <name evidence="2" type="ORF">FD145_269</name>
</gene>
<dbReference type="CDD" id="cd05403">
    <property type="entry name" value="NT_KNTase_like"/>
    <property type="match status" value="1"/>
</dbReference>
<dbReference type="EMBL" id="WPAF01000002">
    <property type="protein sequence ID" value="KAF0135131.1"/>
    <property type="molecule type" value="Genomic_DNA"/>
</dbReference>
<dbReference type="PANTHER" id="PTHR43449">
    <property type="entry name" value="NUCLEOTIDYLTRANSFERASE"/>
    <property type="match status" value="1"/>
</dbReference>
<dbReference type="SUPFAM" id="SSF81301">
    <property type="entry name" value="Nucleotidyltransferase"/>
    <property type="match status" value="1"/>
</dbReference>
<proteinExistence type="predicted"/>